<evidence type="ECO:0000256" key="1">
    <source>
        <dbReference type="SAM" id="MobiDB-lite"/>
    </source>
</evidence>
<organism evidence="3 4">
    <name type="scientific">Daucus carota subsp. sativus</name>
    <name type="common">Carrot</name>
    <dbReference type="NCBI Taxonomy" id="79200"/>
    <lineage>
        <taxon>Eukaryota</taxon>
        <taxon>Viridiplantae</taxon>
        <taxon>Streptophyta</taxon>
        <taxon>Embryophyta</taxon>
        <taxon>Tracheophyta</taxon>
        <taxon>Spermatophyta</taxon>
        <taxon>Magnoliopsida</taxon>
        <taxon>eudicotyledons</taxon>
        <taxon>Gunneridae</taxon>
        <taxon>Pentapetalae</taxon>
        <taxon>asterids</taxon>
        <taxon>campanulids</taxon>
        <taxon>Apiales</taxon>
        <taxon>Apiaceae</taxon>
        <taxon>Apioideae</taxon>
        <taxon>Scandiceae</taxon>
        <taxon>Daucinae</taxon>
        <taxon>Daucus</taxon>
        <taxon>Daucus sect. Daucus</taxon>
    </lineage>
</organism>
<keyword evidence="2" id="KW-0732">Signal</keyword>
<reference evidence="3" key="1">
    <citation type="journal article" date="2016" name="Nat. Genet.">
        <title>A high-quality carrot genome assembly provides new insights into carotenoid accumulation and asterid genome evolution.</title>
        <authorList>
            <person name="Iorizzo M."/>
            <person name="Ellison S."/>
            <person name="Senalik D."/>
            <person name="Zeng P."/>
            <person name="Satapoomin P."/>
            <person name="Huang J."/>
            <person name="Bowman M."/>
            <person name="Iovene M."/>
            <person name="Sanseverino W."/>
            <person name="Cavagnaro P."/>
            <person name="Yildiz M."/>
            <person name="Macko-Podgorni A."/>
            <person name="Moranska E."/>
            <person name="Grzebelus E."/>
            <person name="Grzebelus D."/>
            <person name="Ashrafi H."/>
            <person name="Zheng Z."/>
            <person name="Cheng S."/>
            <person name="Spooner D."/>
            <person name="Van Deynze A."/>
            <person name="Simon P."/>
        </authorList>
    </citation>
    <scope>NUCLEOTIDE SEQUENCE</scope>
    <source>
        <tissue evidence="3">Leaf</tissue>
    </source>
</reference>
<name>A0AAF0WZ30_DAUCS</name>
<sequence>MARLSFWFCLSLLILAAGSSESRILDPLSSTRKHALMENAREIIRINLQKQKSSSGSIPYSTFRLSPGGPDPKHH</sequence>
<gene>
    <name evidence="3" type="ORF">DCAR_0417946</name>
</gene>
<feature type="region of interest" description="Disordered" evidence="1">
    <location>
        <begin position="50"/>
        <end position="75"/>
    </location>
</feature>
<reference evidence="3" key="2">
    <citation type="submission" date="2022-03" db="EMBL/GenBank/DDBJ databases">
        <title>Draft title - Genomic analysis of global carrot germplasm unveils the trajectory of domestication and the origin of high carotenoid orange carrot.</title>
        <authorList>
            <person name="Iorizzo M."/>
            <person name="Ellison S."/>
            <person name="Senalik D."/>
            <person name="Macko-Podgorni A."/>
            <person name="Grzebelus D."/>
            <person name="Bostan H."/>
            <person name="Rolling W."/>
            <person name="Curaba J."/>
            <person name="Simon P."/>
        </authorList>
    </citation>
    <scope>NUCLEOTIDE SEQUENCE</scope>
    <source>
        <tissue evidence="3">Leaf</tissue>
    </source>
</reference>
<dbReference type="AlphaFoldDB" id="A0AAF0WZ30"/>
<evidence type="ECO:0000313" key="4">
    <source>
        <dbReference type="Proteomes" id="UP000077755"/>
    </source>
</evidence>
<evidence type="ECO:0000313" key="3">
    <source>
        <dbReference type="EMBL" id="WOG98602.1"/>
    </source>
</evidence>
<keyword evidence="4" id="KW-1185">Reference proteome</keyword>
<dbReference type="EMBL" id="CP093346">
    <property type="protein sequence ID" value="WOG98602.1"/>
    <property type="molecule type" value="Genomic_DNA"/>
</dbReference>
<feature type="chain" id="PRO_5042207880" evidence="2">
    <location>
        <begin position="23"/>
        <end position="75"/>
    </location>
</feature>
<protein>
    <submittedName>
        <fullName evidence="3">Uncharacterized protein</fullName>
    </submittedName>
</protein>
<dbReference type="Proteomes" id="UP000077755">
    <property type="component" value="Chromosome 4"/>
</dbReference>
<feature type="compositionally biased region" description="Polar residues" evidence="1">
    <location>
        <begin position="50"/>
        <end position="64"/>
    </location>
</feature>
<evidence type="ECO:0000256" key="2">
    <source>
        <dbReference type="SAM" id="SignalP"/>
    </source>
</evidence>
<proteinExistence type="predicted"/>
<feature type="signal peptide" evidence="2">
    <location>
        <begin position="1"/>
        <end position="22"/>
    </location>
</feature>
<accession>A0AAF0WZ30</accession>